<evidence type="ECO:0000256" key="1">
    <source>
        <dbReference type="SAM" id="MobiDB-lite"/>
    </source>
</evidence>
<evidence type="ECO:0000313" key="3">
    <source>
        <dbReference type="EMBL" id="KDA03617.1"/>
    </source>
</evidence>
<dbReference type="EMBL" id="ARYL01000004">
    <property type="protein sequence ID" value="KDA03617.1"/>
    <property type="molecule type" value="Genomic_DNA"/>
</dbReference>
<feature type="chain" id="PRO_5001578101" description="TonB-dependent receptor" evidence="2">
    <location>
        <begin position="21"/>
        <end position="139"/>
    </location>
</feature>
<reference evidence="3 4" key="1">
    <citation type="journal article" date="2014" name="Antonie Van Leeuwenhoek">
        <title>Hyphomonas beringensis sp. nov. and Hyphomonas chukchiensis sp. nov., isolated from surface seawater of the Bering Sea and Chukchi Sea.</title>
        <authorList>
            <person name="Li C."/>
            <person name="Lai Q."/>
            <person name="Li G."/>
            <person name="Dong C."/>
            <person name="Wang J."/>
            <person name="Liao Y."/>
            <person name="Shao Z."/>
        </authorList>
    </citation>
    <scope>NUCLEOTIDE SEQUENCE [LARGE SCALE GENOMIC DNA]</scope>
    <source>
        <strain evidence="3 4">SCH89</strain>
    </source>
</reference>
<evidence type="ECO:0000256" key="2">
    <source>
        <dbReference type="SAM" id="SignalP"/>
    </source>
</evidence>
<dbReference type="STRING" id="1280953.HOC_04022"/>
<keyword evidence="4" id="KW-1185">Reference proteome</keyword>
<dbReference type="OrthoDB" id="7619922at2"/>
<feature type="region of interest" description="Disordered" evidence="1">
    <location>
        <begin position="55"/>
        <end position="78"/>
    </location>
</feature>
<dbReference type="RefSeq" id="WP_156950371.1">
    <property type="nucleotide sequence ID" value="NZ_ARYL01000004.1"/>
</dbReference>
<evidence type="ECO:0008006" key="5">
    <source>
        <dbReference type="Google" id="ProtNLM"/>
    </source>
</evidence>
<feature type="signal peptide" evidence="2">
    <location>
        <begin position="1"/>
        <end position="20"/>
    </location>
</feature>
<sequence length="139" mass="14722">MIRICLLGALLLVASPAVFAQGINGSGEVVTATTDTTSVTATNQPVISRRIVRTGRDGRKTETESLTSPLDAANESEPRPAVSTLRTIVHNRDAELDLLEIVARAHTITETATPDGTTRIIRIIPEGGHGATLITITKD</sequence>
<evidence type="ECO:0000313" key="4">
    <source>
        <dbReference type="Proteomes" id="UP000024942"/>
    </source>
</evidence>
<dbReference type="Proteomes" id="UP000024942">
    <property type="component" value="Unassembled WGS sequence"/>
</dbReference>
<accession>A0A059G9T6</accession>
<dbReference type="PATRIC" id="fig|1280953.3.peg.813"/>
<keyword evidence="2" id="KW-0732">Signal</keyword>
<organism evidence="3 4">
    <name type="scientific">Hyphomonas oceanitis SCH89</name>
    <dbReference type="NCBI Taxonomy" id="1280953"/>
    <lineage>
        <taxon>Bacteria</taxon>
        <taxon>Pseudomonadati</taxon>
        <taxon>Pseudomonadota</taxon>
        <taxon>Alphaproteobacteria</taxon>
        <taxon>Hyphomonadales</taxon>
        <taxon>Hyphomonadaceae</taxon>
        <taxon>Hyphomonas</taxon>
    </lineage>
</organism>
<gene>
    <name evidence="3" type="ORF">HOC_04022</name>
</gene>
<protein>
    <recommendedName>
        <fullName evidence="5">TonB-dependent receptor</fullName>
    </recommendedName>
</protein>
<comment type="caution">
    <text evidence="3">The sequence shown here is derived from an EMBL/GenBank/DDBJ whole genome shotgun (WGS) entry which is preliminary data.</text>
</comment>
<proteinExistence type="predicted"/>
<name>A0A059G9T6_9PROT</name>
<dbReference type="AlphaFoldDB" id="A0A059G9T6"/>